<name>A0AAN1RYF7_9BORD</name>
<dbReference type="SUPFAM" id="SSF53474">
    <property type="entry name" value="alpha/beta-Hydrolases"/>
    <property type="match status" value="1"/>
</dbReference>
<dbReference type="PANTHER" id="PTHR42103">
    <property type="entry name" value="ALPHA/BETA-HYDROLASES SUPERFAMILY PROTEIN"/>
    <property type="match status" value="1"/>
</dbReference>
<evidence type="ECO:0000259" key="1">
    <source>
        <dbReference type="Pfam" id="PF00975"/>
    </source>
</evidence>
<sequence>MAAAFIHGAPGSMLAAAAGKTETHFFAGPAGAMEVLADAPAQAPRGIALVTHPQPLLGGSPRHKIPHRLAHGLRDDGWLALRPAFRGVAGSAGHYDHGDGESEDILALARALRAQAPALPLALVGFSFGAYVQARVARALLDAGTPADRVVLAGLPVGEVPAERVYDTPPLPEEVVLIHGENDAQAPLAPLLEWARPNGHPVTVVPGADHFFSRSLPLLLKLVRQHLAA</sequence>
<keyword evidence="2" id="KW-0378">Hydrolase</keyword>
<dbReference type="PANTHER" id="PTHR42103:SF2">
    <property type="entry name" value="AB HYDROLASE-1 DOMAIN-CONTAINING PROTEIN"/>
    <property type="match status" value="1"/>
</dbReference>
<evidence type="ECO:0000313" key="3">
    <source>
        <dbReference type="Proteomes" id="UP000282741"/>
    </source>
</evidence>
<organism evidence="2 3">
    <name type="scientific">Bordetella hinzii</name>
    <dbReference type="NCBI Taxonomy" id="103855"/>
    <lineage>
        <taxon>Bacteria</taxon>
        <taxon>Pseudomonadati</taxon>
        <taxon>Pseudomonadota</taxon>
        <taxon>Betaproteobacteria</taxon>
        <taxon>Burkholderiales</taxon>
        <taxon>Alcaligenaceae</taxon>
        <taxon>Bordetella</taxon>
    </lineage>
</organism>
<evidence type="ECO:0000313" key="2">
    <source>
        <dbReference type="EMBL" id="AZW17602.1"/>
    </source>
</evidence>
<gene>
    <name evidence="2" type="ORF">CS347_12920</name>
</gene>
<proteinExistence type="predicted"/>
<dbReference type="Proteomes" id="UP000282741">
    <property type="component" value="Chromosome"/>
</dbReference>
<dbReference type="GO" id="GO:0016787">
    <property type="term" value="F:hydrolase activity"/>
    <property type="evidence" value="ECO:0007669"/>
    <property type="project" value="UniProtKB-KW"/>
</dbReference>
<dbReference type="InterPro" id="IPR001031">
    <property type="entry name" value="Thioesterase"/>
</dbReference>
<reference evidence="3" key="1">
    <citation type="submission" date="2017-10" db="EMBL/GenBank/DDBJ databases">
        <title>Whole genome sequencing of various Bordetella species.</title>
        <authorList>
            <person name="Weigand M.R."/>
            <person name="Loparev V."/>
            <person name="Peng Y."/>
            <person name="Bowden K.E."/>
            <person name="Tondella M.L."/>
            <person name="Williams M.M."/>
        </authorList>
    </citation>
    <scope>NUCLEOTIDE SEQUENCE [LARGE SCALE GENOMIC DNA]</scope>
    <source>
        <strain evidence="3">H720</strain>
    </source>
</reference>
<protein>
    <submittedName>
        <fullName evidence="2">Alpha/beta hydrolase</fullName>
    </submittedName>
</protein>
<dbReference type="Pfam" id="PF00975">
    <property type="entry name" value="Thioesterase"/>
    <property type="match status" value="1"/>
</dbReference>
<dbReference type="Gene3D" id="3.40.50.1820">
    <property type="entry name" value="alpha/beta hydrolase"/>
    <property type="match status" value="1"/>
</dbReference>
<dbReference type="EMBL" id="CP024172">
    <property type="protein sequence ID" value="AZW17602.1"/>
    <property type="molecule type" value="Genomic_DNA"/>
</dbReference>
<accession>A0AAN1RYF7</accession>
<dbReference type="AlphaFoldDB" id="A0AAN1RYF7"/>
<dbReference type="InterPro" id="IPR029058">
    <property type="entry name" value="AB_hydrolase_fold"/>
</dbReference>
<feature type="domain" description="Thioesterase" evidence="1">
    <location>
        <begin position="108"/>
        <end position="160"/>
    </location>
</feature>